<accession>A0A2X2IQ96</accession>
<reference evidence="1 2" key="1">
    <citation type="submission" date="2018-06" db="EMBL/GenBank/DDBJ databases">
        <authorList>
            <consortium name="Pathogen Informatics"/>
            <person name="Doyle S."/>
        </authorList>
    </citation>
    <scope>NUCLEOTIDE SEQUENCE [LARGE SCALE GENOMIC DNA]</scope>
    <source>
        <strain evidence="1 2">NCTC11343</strain>
    </source>
</reference>
<sequence>MKVKQIFQNPFAEFPEWKLFFAGVIGFLLSSYVIYLSGQQFNGFMHFYQPDRVISIWAVLGVHACMVLAPFTLLYGTGMLLNRKTRIIDVMNVVLIMPFPLYLALFLGKLLNQDKFTDKVLKAVQSGDHTLVGVDKMEMLLFGMFGIISLLLLCYQFYLLVKGMNVAVNNKKIGISMVFVALYFILDLCIQFNF</sequence>
<dbReference type="GeneID" id="97178646"/>
<gene>
    <name evidence="1" type="ORF">NCTC11343_00937</name>
</gene>
<proteinExistence type="predicted"/>
<dbReference type="EMBL" id="UAUU01000002">
    <property type="protein sequence ID" value="SPZ84397.1"/>
    <property type="molecule type" value="Genomic_DNA"/>
</dbReference>
<dbReference type="RefSeq" id="WP_112373912.1">
    <property type="nucleotide sequence ID" value="NZ_CP069793.1"/>
</dbReference>
<evidence type="ECO:0000313" key="1">
    <source>
        <dbReference type="EMBL" id="SPZ84397.1"/>
    </source>
</evidence>
<name>A0A2X2IQ96_SPHMU</name>
<evidence type="ECO:0000313" key="2">
    <source>
        <dbReference type="Proteomes" id="UP000251241"/>
    </source>
</evidence>
<organism evidence="1 2">
    <name type="scientific">Sphingobacterium multivorum</name>
    <dbReference type="NCBI Taxonomy" id="28454"/>
    <lineage>
        <taxon>Bacteria</taxon>
        <taxon>Pseudomonadati</taxon>
        <taxon>Bacteroidota</taxon>
        <taxon>Sphingobacteriia</taxon>
        <taxon>Sphingobacteriales</taxon>
        <taxon>Sphingobacteriaceae</taxon>
        <taxon>Sphingobacterium</taxon>
    </lineage>
</organism>
<dbReference type="AlphaFoldDB" id="A0A2X2IQ96"/>
<dbReference type="Proteomes" id="UP000251241">
    <property type="component" value="Unassembled WGS sequence"/>
</dbReference>
<protein>
    <recommendedName>
        <fullName evidence="3">Yip1 domain-containing protein</fullName>
    </recommendedName>
</protein>
<evidence type="ECO:0008006" key="3">
    <source>
        <dbReference type="Google" id="ProtNLM"/>
    </source>
</evidence>